<dbReference type="GO" id="GO:0003952">
    <property type="term" value="F:NAD+ synthase (glutamine-hydrolyzing) activity"/>
    <property type="evidence" value="ECO:0007669"/>
    <property type="project" value="UniProtKB-EC"/>
</dbReference>
<dbReference type="GO" id="GO:0009435">
    <property type="term" value="P:NAD+ biosynthetic process"/>
    <property type="evidence" value="ECO:0007669"/>
    <property type="project" value="InterPro"/>
</dbReference>
<keyword evidence="1 2" id="KW-0436">Ligase</keyword>
<sequence length="159" mass="18381">MSMYNPNHSLTKTTIREVVGWYASACVQEGLSEVLFDILETPVSPELIPTEDGKMKQKTEEVLGAYELHDFFLYHMAVLALEPSDILLLAQRAFSNYEPDELRRILKVFYKRFLTQQFKRSPSPEGARVISFSLSPRGDWSMPSDLQIENWMNELEELC</sequence>
<dbReference type="InterPro" id="IPR003694">
    <property type="entry name" value="NAD_synthase"/>
</dbReference>
<dbReference type="InterPro" id="IPR041856">
    <property type="entry name" value="NAD+_synth_C"/>
</dbReference>
<proteinExistence type="predicted"/>
<dbReference type="GO" id="GO:0005737">
    <property type="term" value="C:cytoplasm"/>
    <property type="evidence" value="ECO:0007669"/>
    <property type="project" value="InterPro"/>
</dbReference>
<name>A0A644ZWM9_9ZZZZ</name>
<evidence type="ECO:0000256" key="1">
    <source>
        <dbReference type="ARBA" id="ARBA00022598"/>
    </source>
</evidence>
<dbReference type="PANTHER" id="PTHR23090:SF9">
    <property type="entry name" value="GLUTAMINE-DEPENDENT NAD(+) SYNTHETASE"/>
    <property type="match status" value="1"/>
</dbReference>
<accession>A0A644ZWM9</accession>
<organism evidence="2">
    <name type="scientific">bioreactor metagenome</name>
    <dbReference type="NCBI Taxonomy" id="1076179"/>
    <lineage>
        <taxon>unclassified sequences</taxon>
        <taxon>metagenomes</taxon>
        <taxon>ecological metagenomes</taxon>
    </lineage>
</organism>
<dbReference type="Gene3D" id="1.10.10.1140">
    <property type="entry name" value="Glutamine-dependent NAD+ synthetase, C-terminal domain"/>
    <property type="match status" value="1"/>
</dbReference>
<gene>
    <name evidence="2" type="primary">nadE_33</name>
    <name evidence="2" type="ORF">SDC9_91500</name>
</gene>
<protein>
    <submittedName>
        <fullName evidence="2">Glutamine-dependent NAD(+) synthetase</fullName>
        <ecNumber evidence="2">6.3.5.1</ecNumber>
    </submittedName>
</protein>
<dbReference type="EMBL" id="VSSQ01010630">
    <property type="protein sequence ID" value="MPM44818.1"/>
    <property type="molecule type" value="Genomic_DNA"/>
</dbReference>
<reference evidence="2" key="1">
    <citation type="submission" date="2019-08" db="EMBL/GenBank/DDBJ databases">
        <authorList>
            <person name="Kucharzyk K."/>
            <person name="Murdoch R.W."/>
            <person name="Higgins S."/>
            <person name="Loffler F."/>
        </authorList>
    </citation>
    <scope>NUCLEOTIDE SEQUENCE</scope>
</reference>
<dbReference type="AlphaFoldDB" id="A0A644ZWM9"/>
<dbReference type="GO" id="GO:0004359">
    <property type="term" value="F:glutaminase activity"/>
    <property type="evidence" value="ECO:0007669"/>
    <property type="project" value="InterPro"/>
</dbReference>
<comment type="caution">
    <text evidence="2">The sequence shown here is derived from an EMBL/GenBank/DDBJ whole genome shotgun (WGS) entry which is preliminary data.</text>
</comment>
<evidence type="ECO:0000313" key="2">
    <source>
        <dbReference type="EMBL" id="MPM44818.1"/>
    </source>
</evidence>
<dbReference type="EC" id="6.3.5.1" evidence="2"/>
<dbReference type="SUPFAM" id="SSF52402">
    <property type="entry name" value="Adenine nucleotide alpha hydrolases-like"/>
    <property type="match status" value="1"/>
</dbReference>
<dbReference type="PANTHER" id="PTHR23090">
    <property type="entry name" value="NH 3 /GLUTAMINE-DEPENDENT NAD + SYNTHETASE"/>
    <property type="match status" value="1"/>
</dbReference>